<proteinExistence type="predicted"/>
<gene>
    <name evidence="1" type="ORF">CPLU01_02172</name>
</gene>
<evidence type="ECO:0000313" key="2">
    <source>
        <dbReference type="Proteomes" id="UP000654918"/>
    </source>
</evidence>
<reference evidence="1" key="1">
    <citation type="journal article" date="2020" name="Phytopathology">
        <title>Genome Sequence Resources of Colletotrichum truncatum, C. plurivorum, C. musicola, and C. sojae: Four Species Pathogenic to Soybean (Glycine max).</title>
        <authorList>
            <person name="Rogerio F."/>
            <person name="Boufleur T.R."/>
            <person name="Ciampi-Guillardi M."/>
            <person name="Sukno S.A."/>
            <person name="Thon M.R."/>
            <person name="Massola Junior N.S."/>
            <person name="Baroncelli R."/>
        </authorList>
    </citation>
    <scope>NUCLEOTIDE SEQUENCE</scope>
    <source>
        <strain evidence="1">LFN00145</strain>
    </source>
</reference>
<keyword evidence="2" id="KW-1185">Reference proteome</keyword>
<name>A0A8H6KWD1_9PEZI</name>
<dbReference type="EMBL" id="WIGO01000016">
    <property type="protein sequence ID" value="KAF6838902.1"/>
    <property type="molecule type" value="Genomic_DNA"/>
</dbReference>
<comment type="caution">
    <text evidence="1">The sequence shown here is derived from an EMBL/GenBank/DDBJ whole genome shotgun (WGS) entry which is preliminary data.</text>
</comment>
<dbReference type="AlphaFoldDB" id="A0A8H6KWD1"/>
<dbReference type="Proteomes" id="UP000654918">
    <property type="component" value="Unassembled WGS sequence"/>
</dbReference>
<sequence length="324" mass="35418">MRTTNMQPQMLDLRRRGAEAHREGRTKAFLSTSHAAWLHNLETTTATWTWLFFERDKIGQGAEWIGIPLAKGQRQTRPGREGNGINQTKYHIPTRIAVQTSIALHPGPGRKLQIQISVWASHLDSPRRALPQPSVSSVLPSSSGAWASVVCCVASAFTGALMPLDAATPIRMAVRHPPLTTQHCPAHSLPQAVLCPFPPYSNPPCASQTMYVVTVSSTSWFLVHGIFLFDQMPSEAHSCASDRTTTSTYSILSVLHTVPVQSTQSCVCVRSPRAISNSWMRMRPHPNVDLHNSPLIPATDSVATCASSRAGILRGGGVFGRFNR</sequence>
<evidence type="ECO:0000313" key="1">
    <source>
        <dbReference type="EMBL" id="KAF6838902.1"/>
    </source>
</evidence>
<accession>A0A8H6KWD1</accession>
<organism evidence="1 2">
    <name type="scientific">Colletotrichum plurivorum</name>
    <dbReference type="NCBI Taxonomy" id="2175906"/>
    <lineage>
        <taxon>Eukaryota</taxon>
        <taxon>Fungi</taxon>
        <taxon>Dikarya</taxon>
        <taxon>Ascomycota</taxon>
        <taxon>Pezizomycotina</taxon>
        <taxon>Sordariomycetes</taxon>
        <taxon>Hypocreomycetidae</taxon>
        <taxon>Glomerellales</taxon>
        <taxon>Glomerellaceae</taxon>
        <taxon>Colletotrichum</taxon>
        <taxon>Colletotrichum orchidearum species complex</taxon>
    </lineage>
</organism>
<protein>
    <submittedName>
        <fullName evidence="1">Uncharacterized protein</fullName>
    </submittedName>
</protein>